<proteinExistence type="predicted"/>
<organism evidence="2 3">
    <name type="scientific">Venturia nashicola</name>
    <dbReference type="NCBI Taxonomy" id="86259"/>
    <lineage>
        <taxon>Eukaryota</taxon>
        <taxon>Fungi</taxon>
        <taxon>Dikarya</taxon>
        <taxon>Ascomycota</taxon>
        <taxon>Pezizomycotina</taxon>
        <taxon>Dothideomycetes</taxon>
        <taxon>Pleosporomycetidae</taxon>
        <taxon>Venturiales</taxon>
        <taxon>Venturiaceae</taxon>
        <taxon>Venturia</taxon>
    </lineage>
</organism>
<evidence type="ECO:0000256" key="1">
    <source>
        <dbReference type="SAM" id="SignalP"/>
    </source>
</evidence>
<dbReference type="EMBL" id="SNSC02000024">
    <property type="protein sequence ID" value="TID14110.1"/>
    <property type="molecule type" value="Genomic_DNA"/>
</dbReference>
<accession>A0A4Z1NJY3</accession>
<dbReference type="Proteomes" id="UP000298493">
    <property type="component" value="Unassembled WGS sequence"/>
</dbReference>
<sequence>MVKLLSAAAALLAAASSVAASAQWDPQWNISNWEAGCARSGCFYNFNVTGRPDDVVPSFAAYCNGYEYRTNVTYFQPCAIYDKGEGNRGVSARFIPRKGNGILEKVAISFAYTNLTTGTVRNFTGEANITMNQFVAPPQNYSITNIWENGLL</sequence>
<comment type="caution">
    <text evidence="2">The sequence shown here is derived from an EMBL/GenBank/DDBJ whole genome shotgun (WGS) entry which is preliminary data.</text>
</comment>
<dbReference type="AlphaFoldDB" id="A0A4Z1NJY3"/>
<protein>
    <submittedName>
        <fullName evidence="2">Uncharacterized protein</fullName>
    </submittedName>
</protein>
<feature type="signal peptide" evidence="1">
    <location>
        <begin position="1"/>
        <end position="20"/>
    </location>
</feature>
<keyword evidence="1" id="KW-0732">Signal</keyword>
<evidence type="ECO:0000313" key="2">
    <source>
        <dbReference type="EMBL" id="TID14110.1"/>
    </source>
</evidence>
<name>A0A4Z1NJY3_9PEZI</name>
<reference evidence="2 3" key="1">
    <citation type="submission" date="2019-04" db="EMBL/GenBank/DDBJ databases">
        <title>High contiguity whole genome sequence and gene annotation resource for two Venturia nashicola isolates.</title>
        <authorList>
            <person name="Prokchorchik M."/>
            <person name="Won K."/>
            <person name="Lee Y."/>
            <person name="Choi E.D."/>
            <person name="Segonzac C."/>
            <person name="Sohn K.H."/>
        </authorList>
    </citation>
    <scope>NUCLEOTIDE SEQUENCE [LARGE SCALE GENOMIC DNA]</scope>
    <source>
        <strain evidence="2 3">PRI2</strain>
    </source>
</reference>
<feature type="chain" id="PRO_5021508975" evidence="1">
    <location>
        <begin position="21"/>
        <end position="152"/>
    </location>
</feature>
<gene>
    <name evidence="2" type="ORF">E6O75_ATG07342</name>
</gene>
<keyword evidence="3" id="KW-1185">Reference proteome</keyword>
<evidence type="ECO:0000313" key="3">
    <source>
        <dbReference type="Proteomes" id="UP000298493"/>
    </source>
</evidence>